<dbReference type="OrthoDB" id="692123at2759"/>
<dbReference type="STRING" id="4540.A0A3L6QEX8"/>
<feature type="compositionally biased region" description="Low complexity" evidence="1">
    <location>
        <begin position="21"/>
        <end position="51"/>
    </location>
</feature>
<dbReference type="Proteomes" id="UP000275267">
    <property type="component" value="Unassembled WGS sequence"/>
</dbReference>
<protein>
    <submittedName>
        <fullName evidence="2">MYB transcription factor</fullName>
    </submittedName>
</protein>
<accession>A0A3L6QEX8</accession>
<comment type="caution">
    <text evidence="2">The sequence shown here is derived from an EMBL/GenBank/DDBJ whole genome shotgun (WGS) entry which is preliminary data.</text>
</comment>
<keyword evidence="3" id="KW-1185">Reference proteome</keyword>
<reference evidence="3" key="1">
    <citation type="journal article" date="2019" name="Nat. Commun.">
        <title>The genome of broomcorn millet.</title>
        <authorList>
            <person name="Zou C."/>
            <person name="Miki D."/>
            <person name="Li D."/>
            <person name="Tang Q."/>
            <person name="Xiao L."/>
            <person name="Rajput S."/>
            <person name="Deng P."/>
            <person name="Jia W."/>
            <person name="Huang R."/>
            <person name="Zhang M."/>
            <person name="Sun Y."/>
            <person name="Hu J."/>
            <person name="Fu X."/>
            <person name="Schnable P.S."/>
            <person name="Li F."/>
            <person name="Zhang H."/>
            <person name="Feng B."/>
            <person name="Zhu X."/>
            <person name="Liu R."/>
            <person name="Schnable J.C."/>
            <person name="Zhu J.-K."/>
            <person name="Zhang H."/>
        </authorList>
    </citation>
    <scope>NUCLEOTIDE SEQUENCE [LARGE SCALE GENOMIC DNA]</scope>
</reference>
<dbReference type="EMBL" id="PQIB02000012">
    <property type="protein sequence ID" value="RLM77886.1"/>
    <property type="molecule type" value="Genomic_DNA"/>
</dbReference>
<name>A0A3L6QEX8_PANMI</name>
<gene>
    <name evidence="2" type="ORF">C2845_PM12G10480</name>
</gene>
<organism evidence="2 3">
    <name type="scientific">Panicum miliaceum</name>
    <name type="common">Proso millet</name>
    <name type="synonym">Broomcorn millet</name>
    <dbReference type="NCBI Taxonomy" id="4540"/>
    <lineage>
        <taxon>Eukaryota</taxon>
        <taxon>Viridiplantae</taxon>
        <taxon>Streptophyta</taxon>
        <taxon>Embryophyta</taxon>
        <taxon>Tracheophyta</taxon>
        <taxon>Spermatophyta</taxon>
        <taxon>Magnoliopsida</taxon>
        <taxon>Liliopsida</taxon>
        <taxon>Poales</taxon>
        <taxon>Poaceae</taxon>
        <taxon>PACMAD clade</taxon>
        <taxon>Panicoideae</taxon>
        <taxon>Panicodae</taxon>
        <taxon>Paniceae</taxon>
        <taxon>Panicinae</taxon>
        <taxon>Panicum</taxon>
        <taxon>Panicum sect. Panicum</taxon>
    </lineage>
</organism>
<evidence type="ECO:0000313" key="3">
    <source>
        <dbReference type="Proteomes" id="UP000275267"/>
    </source>
</evidence>
<evidence type="ECO:0000313" key="2">
    <source>
        <dbReference type="EMBL" id="RLM77886.1"/>
    </source>
</evidence>
<sequence>MAQWETARLEAEARLSLLASSSSGATGTTAATTTTTSASASSSSTFAAGGEKAASKPADIFLRLWSSDIGDSFRRKTAAAPAPVKRKDVVIIKQEAQALPGPGDDDYSAASNETEALEEYQMFLDFAGEELGLFHGRHGGFSLFPPHDDVLAEASLDTAF</sequence>
<evidence type="ECO:0000256" key="1">
    <source>
        <dbReference type="SAM" id="MobiDB-lite"/>
    </source>
</evidence>
<feature type="region of interest" description="Disordered" evidence="1">
    <location>
        <begin position="21"/>
        <end position="54"/>
    </location>
</feature>
<dbReference type="AlphaFoldDB" id="A0A3L6QEX8"/>
<proteinExistence type="predicted"/>